<dbReference type="SUPFAM" id="SSF81383">
    <property type="entry name" value="F-box domain"/>
    <property type="match status" value="1"/>
</dbReference>
<sequence length="372" mass="42605">MEIANGDLARRFPDDLLIDIFSRLPAKSLSRFRCVSKAWSSLMAEPYCRSKLPPAMAGFFFLSETRDYGVRPGIQQFYFPVPDYHSAAIDASLRFIPSPKKLIVLSSSNGLLLCATLNHSSYPSSSSDIYVCNPATRSWTLIPNVARSSHDSLILAFDPEISPHFTLVLVKWRTIQRWPIIVESDGFELETFSSRTNTWVNSQVPRELGCGIHFPKCHVYLNGNVHFLSYNGIVVIHLESKVCHKIEMPFPAATRNYGVLGMSCGSLLYAVRAKREMQVWMLTDYEKHKWVMRKRVVFEFFNLFSRFDVFAFHPDADIVFLKVGRREELVSYNWINGRMKLVCSLRNNMSKLCLLVFSSYLGEDALEHKNCV</sequence>
<dbReference type="EMBL" id="JAGGNH010000002">
    <property type="protein sequence ID" value="KAJ0982139.1"/>
    <property type="molecule type" value="Genomic_DNA"/>
</dbReference>
<comment type="caution">
    <text evidence="2">The sequence shown here is derived from an EMBL/GenBank/DDBJ whole genome shotgun (WGS) entry which is preliminary data.</text>
</comment>
<reference evidence="2" key="1">
    <citation type="submission" date="2021-03" db="EMBL/GenBank/DDBJ databases">
        <authorList>
            <person name="Li Z."/>
            <person name="Yang C."/>
        </authorList>
    </citation>
    <scope>NUCLEOTIDE SEQUENCE</scope>
    <source>
        <strain evidence="2">Dzin_1.0</strain>
        <tissue evidence="2">Leaf</tissue>
    </source>
</reference>
<dbReference type="AlphaFoldDB" id="A0A9D5D006"/>
<gene>
    <name evidence="2" type="ORF">J5N97_010394</name>
</gene>
<evidence type="ECO:0000259" key="1">
    <source>
        <dbReference type="SMART" id="SM00256"/>
    </source>
</evidence>
<protein>
    <recommendedName>
        <fullName evidence="1">F-box domain-containing protein</fullName>
    </recommendedName>
</protein>
<dbReference type="PANTHER" id="PTHR35546:SF130">
    <property type="entry name" value="EXPRESSED PROTEIN"/>
    <property type="match status" value="1"/>
</dbReference>
<feature type="domain" description="F-box" evidence="1">
    <location>
        <begin position="12"/>
        <end position="52"/>
    </location>
</feature>
<evidence type="ECO:0000313" key="3">
    <source>
        <dbReference type="Proteomes" id="UP001085076"/>
    </source>
</evidence>
<dbReference type="Pfam" id="PF24750">
    <property type="entry name" value="b-prop_At3g26010-like"/>
    <property type="match status" value="1"/>
</dbReference>
<proteinExistence type="predicted"/>
<dbReference type="InterPro" id="IPR055290">
    <property type="entry name" value="At3g26010-like"/>
</dbReference>
<dbReference type="Gene3D" id="1.20.1280.50">
    <property type="match status" value="1"/>
</dbReference>
<keyword evidence="3" id="KW-1185">Reference proteome</keyword>
<name>A0A9D5D006_9LILI</name>
<dbReference type="InterPro" id="IPR036047">
    <property type="entry name" value="F-box-like_dom_sf"/>
</dbReference>
<organism evidence="2 3">
    <name type="scientific">Dioscorea zingiberensis</name>
    <dbReference type="NCBI Taxonomy" id="325984"/>
    <lineage>
        <taxon>Eukaryota</taxon>
        <taxon>Viridiplantae</taxon>
        <taxon>Streptophyta</taxon>
        <taxon>Embryophyta</taxon>
        <taxon>Tracheophyta</taxon>
        <taxon>Spermatophyta</taxon>
        <taxon>Magnoliopsida</taxon>
        <taxon>Liliopsida</taxon>
        <taxon>Dioscoreales</taxon>
        <taxon>Dioscoreaceae</taxon>
        <taxon>Dioscorea</taxon>
    </lineage>
</organism>
<dbReference type="InterPro" id="IPR056592">
    <property type="entry name" value="Beta-prop_At3g26010-like"/>
</dbReference>
<reference evidence="2" key="2">
    <citation type="journal article" date="2022" name="Hortic Res">
        <title>The genome of Dioscorea zingiberensis sheds light on the biosynthesis, origin and evolution of the medicinally important diosgenin saponins.</title>
        <authorList>
            <person name="Li Y."/>
            <person name="Tan C."/>
            <person name="Li Z."/>
            <person name="Guo J."/>
            <person name="Li S."/>
            <person name="Chen X."/>
            <person name="Wang C."/>
            <person name="Dai X."/>
            <person name="Yang H."/>
            <person name="Song W."/>
            <person name="Hou L."/>
            <person name="Xu J."/>
            <person name="Tong Z."/>
            <person name="Xu A."/>
            <person name="Yuan X."/>
            <person name="Wang W."/>
            <person name="Yang Q."/>
            <person name="Chen L."/>
            <person name="Sun Z."/>
            <person name="Wang K."/>
            <person name="Pan B."/>
            <person name="Chen J."/>
            <person name="Bao Y."/>
            <person name="Liu F."/>
            <person name="Qi X."/>
            <person name="Gang D.R."/>
            <person name="Wen J."/>
            <person name="Li J."/>
        </authorList>
    </citation>
    <scope>NUCLEOTIDE SEQUENCE</scope>
    <source>
        <strain evidence="2">Dzin_1.0</strain>
    </source>
</reference>
<dbReference type="OrthoDB" id="605328at2759"/>
<dbReference type="CDD" id="cd22157">
    <property type="entry name" value="F-box_AtFBW1-like"/>
    <property type="match status" value="1"/>
</dbReference>
<dbReference type="PANTHER" id="PTHR35546">
    <property type="entry name" value="F-BOX PROTEIN INTERACTION DOMAIN PROTEIN-RELATED"/>
    <property type="match status" value="1"/>
</dbReference>
<dbReference type="Pfam" id="PF00646">
    <property type="entry name" value="F-box"/>
    <property type="match status" value="1"/>
</dbReference>
<dbReference type="SMART" id="SM00256">
    <property type="entry name" value="FBOX"/>
    <property type="match status" value="1"/>
</dbReference>
<accession>A0A9D5D006</accession>
<evidence type="ECO:0000313" key="2">
    <source>
        <dbReference type="EMBL" id="KAJ0982139.1"/>
    </source>
</evidence>
<dbReference type="InterPro" id="IPR001810">
    <property type="entry name" value="F-box_dom"/>
</dbReference>
<dbReference type="Proteomes" id="UP001085076">
    <property type="component" value="Miscellaneous, Linkage group lg02"/>
</dbReference>